<dbReference type="OrthoDB" id="1447875at2"/>
<gene>
    <name evidence="1" type="ORF">CLV81_3200</name>
</gene>
<proteinExistence type="predicted"/>
<comment type="caution">
    <text evidence="1">The sequence shown here is derived from an EMBL/GenBank/DDBJ whole genome shotgun (WGS) entry which is preliminary data.</text>
</comment>
<organism evidence="1 2">
    <name type="scientific">Flagellimonas meridianipacifica</name>
    <dbReference type="NCBI Taxonomy" id="1080225"/>
    <lineage>
        <taxon>Bacteria</taxon>
        <taxon>Pseudomonadati</taxon>
        <taxon>Bacteroidota</taxon>
        <taxon>Flavobacteriia</taxon>
        <taxon>Flavobacteriales</taxon>
        <taxon>Flavobacteriaceae</taxon>
        <taxon>Flagellimonas</taxon>
    </lineage>
</organism>
<sequence>MKNSYVLYQKGLANSTDISFHRKKICIRNGSSGGEHLVYISNESEIDLLKAMRPKNWWLWLLNKIIGNPVSRERTLYLMAQKFTNLEKDPYLDIQRFLKKHNIKYTTEYWPDSDRF</sequence>
<reference evidence="1 2" key="1">
    <citation type="submission" date="2018-03" db="EMBL/GenBank/DDBJ databases">
        <title>Genomic Encyclopedia of Archaeal and Bacterial Type Strains, Phase II (KMG-II): from individual species to whole genera.</title>
        <authorList>
            <person name="Goeker M."/>
        </authorList>
    </citation>
    <scope>NUCLEOTIDE SEQUENCE [LARGE SCALE GENOMIC DNA]</scope>
    <source>
        <strain evidence="1 2">DSM 25027</strain>
    </source>
</reference>
<dbReference type="AlphaFoldDB" id="A0A2T0MBC1"/>
<dbReference type="Proteomes" id="UP000237640">
    <property type="component" value="Unassembled WGS sequence"/>
</dbReference>
<evidence type="ECO:0000313" key="1">
    <source>
        <dbReference type="EMBL" id="PRX54796.1"/>
    </source>
</evidence>
<dbReference type="EMBL" id="PVYX01000002">
    <property type="protein sequence ID" value="PRX54796.1"/>
    <property type="molecule type" value="Genomic_DNA"/>
</dbReference>
<accession>A0A2T0MBC1</accession>
<protein>
    <submittedName>
        <fullName evidence="1">Uncharacterized protein</fullName>
    </submittedName>
</protein>
<dbReference type="RefSeq" id="WP_106146196.1">
    <property type="nucleotide sequence ID" value="NZ_PVYX01000002.1"/>
</dbReference>
<keyword evidence="2" id="KW-1185">Reference proteome</keyword>
<name>A0A2T0MBC1_9FLAO</name>
<evidence type="ECO:0000313" key="2">
    <source>
        <dbReference type="Proteomes" id="UP000237640"/>
    </source>
</evidence>